<name>A0A1I4AQN7_9HYPH</name>
<dbReference type="PANTHER" id="PTHR34219:SF1">
    <property type="entry name" value="PEPSY DOMAIN-CONTAINING PROTEIN"/>
    <property type="match status" value="1"/>
</dbReference>
<keyword evidence="2" id="KW-0812">Transmembrane</keyword>
<sequence length="481" mass="52383">MNMLTRPLDGPRPADNPGAAYRMIWRWHFYAGLFCLPFVAILCVTGAIYLFQPHIDAWFDRGFDHLALSEAPRPLDEQVAAAQASNPAARLAALEFREDRTDAARVDLMTAEGHGLRVMVRPDTLDILDTTDWKNRFTQVVRDIHGSLLLGQSGAIAVELAGAWAIVMVLTGLYLWWPRGSGLAGVLYPRLGGRRFLRDLHAVTGLYLSLFALFFLISALPWTPIWGKTFEHIRSIGKAAQAEQDWTAGPESEEAKRLDAYNRAPPAPAEAGSGGPHAGHLGYGSQSAQEGAPAASVKGFDRLYPIAAALHLAPPVLITPPSSESPNWAVQSTSLNFTARESFEFDPKTLRMVKKDGFSEHGLLDKTIDVGIAAHQGQLFGWFNQLLGLLTAAGYLMLVVTSTLMWWRRRPTGSLGAPPALTRAPKLAPFLLGLIVLLGLLLPTLGLSLVAILAGELAIRRFAPGASRWLGLVPLRNRSAD</sequence>
<evidence type="ECO:0000256" key="2">
    <source>
        <dbReference type="SAM" id="Phobius"/>
    </source>
</evidence>
<evidence type="ECO:0000313" key="4">
    <source>
        <dbReference type="Proteomes" id="UP000198755"/>
    </source>
</evidence>
<evidence type="ECO:0000313" key="3">
    <source>
        <dbReference type="EMBL" id="SFK58211.1"/>
    </source>
</evidence>
<feature type="transmembrane region" description="Helical" evidence="2">
    <location>
        <begin position="156"/>
        <end position="177"/>
    </location>
</feature>
<feature type="region of interest" description="Disordered" evidence="1">
    <location>
        <begin position="263"/>
        <end position="287"/>
    </location>
</feature>
<keyword evidence="4" id="KW-1185">Reference proteome</keyword>
<dbReference type="RefSeq" id="WP_091683045.1">
    <property type="nucleotide sequence ID" value="NZ_FOSN01000011.1"/>
</dbReference>
<feature type="transmembrane region" description="Helical" evidence="2">
    <location>
        <begin position="27"/>
        <end position="51"/>
    </location>
</feature>
<evidence type="ECO:0000256" key="1">
    <source>
        <dbReference type="SAM" id="MobiDB-lite"/>
    </source>
</evidence>
<feature type="transmembrane region" description="Helical" evidence="2">
    <location>
        <begin position="386"/>
        <end position="407"/>
    </location>
</feature>
<dbReference type="OrthoDB" id="9791166at2"/>
<accession>A0A1I4AQN7</accession>
<dbReference type="STRING" id="1612308.SAMN05444581_11128"/>
<keyword evidence="2" id="KW-1133">Transmembrane helix</keyword>
<feature type="transmembrane region" description="Helical" evidence="2">
    <location>
        <begin position="206"/>
        <end position="226"/>
    </location>
</feature>
<dbReference type="Proteomes" id="UP000198755">
    <property type="component" value="Unassembled WGS sequence"/>
</dbReference>
<dbReference type="AlphaFoldDB" id="A0A1I4AQN7"/>
<organism evidence="3 4">
    <name type="scientific">Methylocapsa palsarum</name>
    <dbReference type="NCBI Taxonomy" id="1612308"/>
    <lineage>
        <taxon>Bacteria</taxon>
        <taxon>Pseudomonadati</taxon>
        <taxon>Pseudomonadota</taxon>
        <taxon>Alphaproteobacteria</taxon>
        <taxon>Hyphomicrobiales</taxon>
        <taxon>Beijerinckiaceae</taxon>
        <taxon>Methylocapsa</taxon>
    </lineage>
</organism>
<protein>
    <submittedName>
        <fullName evidence="3">Uncharacterized iron-regulated membrane protein</fullName>
    </submittedName>
</protein>
<keyword evidence="2" id="KW-0472">Membrane</keyword>
<feature type="transmembrane region" description="Helical" evidence="2">
    <location>
        <begin position="427"/>
        <end position="454"/>
    </location>
</feature>
<dbReference type="EMBL" id="FOSN01000011">
    <property type="protein sequence ID" value="SFK58211.1"/>
    <property type="molecule type" value="Genomic_DNA"/>
</dbReference>
<dbReference type="PANTHER" id="PTHR34219">
    <property type="entry name" value="IRON-REGULATED INNER MEMBRANE PROTEIN-RELATED"/>
    <property type="match status" value="1"/>
</dbReference>
<proteinExistence type="predicted"/>
<dbReference type="Pfam" id="PF03929">
    <property type="entry name" value="PepSY_TM"/>
    <property type="match status" value="1"/>
</dbReference>
<dbReference type="InterPro" id="IPR005625">
    <property type="entry name" value="PepSY-ass_TM"/>
</dbReference>
<reference evidence="3 4" key="1">
    <citation type="submission" date="2016-10" db="EMBL/GenBank/DDBJ databases">
        <authorList>
            <person name="de Groot N.N."/>
        </authorList>
    </citation>
    <scope>NUCLEOTIDE SEQUENCE [LARGE SCALE GENOMIC DNA]</scope>
    <source>
        <strain evidence="3 4">NE2</strain>
    </source>
</reference>
<gene>
    <name evidence="3" type="ORF">SAMN05444581_11128</name>
</gene>